<protein>
    <recommendedName>
        <fullName evidence="3">ISXO2-like transposase domain-containing protein</fullName>
    </recommendedName>
</protein>
<gene>
    <name evidence="1" type="ORF">SAMN05216474_0979</name>
</gene>
<evidence type="ECO:0008006" key="3">
    <source>
        <dbReference type="Google" id="ProtNLM"/>
    </source>
</evidence>
<dbReference type="AlphaFoldDB" id="A0A1I6YL69"/>
<dbReference type="OrthoDB" id="1023020at2"/>
<dbReference type="EMBL" id="FPAS01000001">
    <property type="protein sequence ID" value="SFT51068.1"/>
    <property type="molecule type" value="Genomic_DNA"/>
</dbReference>
<dbReference type="RefSeq" id="WP_090247018.1">
    <property type="nucleotide sequence ID" value="NZ_FPAS01000001.1"/>
</dbReference>
<name>A0A1I6YL69_9FLAO</name>
<sequence length="268" mass="31579">MNFEEFIRRFGTEKKCVQYLKKERERRGICCSNCKSNVTNWRSKHMYWRCKCGKKISLKSGTMLESTKLKYSIWFKAIFLMTHINKSYSCAELSRVLGIKRERTVWYLMMKIRTAMGKDLNAKDYFQYLYIYAANKDSEKNITGLKNQSISAICRSVKKGNDEISLIAPVELQVSVFAKENNLKQSGYRCLKILGVQEAIELKDPMSPVKSSVKNWMDTLLMNSNRILNGVHHGVSFLHIQKYMFEFSFNYNYRNKDKFRRLFECLLT</sequence>
<proteinExistence type="predicted"/>
<evidence type="ECO:0000313" key="1">
    <source>
        <dbReference type="EMBL" id="SFT51068.1"/>
    </source>
</evidence>
<keyword evidence="2" id="KW-1185">Reference proteome</keyword>
<dbReference type="Proteomes" id="UP000236454">
    <property type="component" value="Unassembled WGS sequence"/>
</dbReference>
<organism evidence="1 2">
    <name type="scientific">Lishizhenia tianjinensis</name>
    <dbReference type="NCBI Taxonomy" id="477690"/>
    <lineage>
        <taxon>Bacteria</taxon>
        <taxon>Pseudomonadati</taxon>
        <taxon>Bacteroidota</taxon>
        <taxon>Flavobacteriia</taxon>
        <taxon>Flavobacteriales</taxon>
        <taxon>Crocinitomicaceae</taxon>
        <taxon>Lishizhenia</taxon>
    </lineage>
</organism>
<reference evidence="1 2" key="1">
    <citation type="submission" date="2016-10" db="EMBL/GenBank/DDBJ databases">
        <authorList>
            <person name="de Groot N.N."/>
        </authorList>
    </citation>
    <scope>NUCLEOTIDE SEQUENCE [LARGE SCALE GENOMIC DNA]</scope>
    <source>
        <strain evidence="1 2">CGMCC 1.7005</strain>
    </source>
</reference>
<evidence type="ECO:0000313" key="2">
    <source>
        <dbReference type="Proteomes" id="UP000236454"/>
    </source>
</evidence>
<accession>A0A1I6YL69</accession>
<dbReference type="STRING" id="477690.SAMN05216474_0979"/>